<accession>A0A8H5SW58</accession>
<dbReference type="EMBL" id="JAAOAK010000701">
    <property type="protein sequence ID" value="KAF5658208.1"/>
    <property type="molecule type" value="Genomic_DNA"/>
</dbReference>
<name>A0A8H5SW58_9HYPO</name>
<proteinExistence type="inferred from homology"/>
<protein>
    <submittedName>
        <fullName evidence="2">Gibberellin cluster-GA4-Desaturase</fullName>
    </submittedName>
</protein>
<dbReference type="PANTHER" id="PTHR34598:SF3">
    <property type="entry name" value="OXIDOREDUCTASE AN1597"/>
    <property type="match status" value="1"/>
</dbReference>
<sequence length="331" mass="37554">MCQSQTAVGTTAKSVTVSIPYYEGPINPPDHASSLTTSRFTNWQPTTITDVRPSVSNFTLDKNGFQYVKHASALSSPPHTLASWKDPKIREKIYDAEIIELAKSVTGARKVMILLATGRNAGFVQPENETARPDIYVNHTGSLPATRMKGFYDGRDKGTVRRPHVDWGTGGIRSILRQWSQELADEARDIIEAEDEAARLPGGIAKNYKGRRWGFYNTWRPLKPVRRDPLACVDYFTTKDDKHTTHWMDMPGINGPFRVDTQLTAANSEHKWYWLSDQQPDDVLFIRFFDSKHERDPDNVAGGTHHCSFHLPGTDDEEVRESMELKFIAFW</sequence>
<gene>
    <name evidence="2" type="ORF">FDENT_14121</name>
</gene>
<comment type="caution">
    <text evidence="2">The sequence shown here is derived from an EMBL/GenBank/DDBJ whole genome shotgun (WGS) entry which is preliminary data.</text>
</comment>
<keyword evidence="3" id="KW-1185">Reference proteome</keyword>
<organism evidence="2 3">
    <name type="scientific">Fusarium denticulatum</name>
    <dbReference type="NCBI Taxonomy" id="48507"/>
    <lineage>
        <taxon>Eukaryota</taxon>
        <taxon>Fungi</taxon>
        <taxon>Dikarya</taxon>
        <taxon>Ascomycota</taxon>
        <taxon>Pezizomycotina</taxon>
        <taxon>Sordariomycetes</taxon>
        <taxon>Hypocreomycetidae</taxon>
        <taxon>Hypocreales</taxon>
        <taxon>Nectriaceae</taxon>
        <taxon>Fusarium</taxon>
        <taxon>Fusarium fujikuroi species complex</taxon>
    </lineage>
</organism>
<reference evidence="2 3" key="1">
    <citation type="submission" date="2020-05" db="EMBL/GenBank/DDBJ databases">
        <title>Identification and distribution of gene clusters putatively required for synthesis of sphingolipid metabolism inhibitors in phylogenetically diverse species of the filamentous fungus Fusarium.</title>
        <authorList>
            <person name="Kim H.-S."/>
            <person name="Busman M."/>
            <person name="Brown D.W."/>
            <person name="Divon H."/>
            <person name="Uhlig S."/>
            <person name="Proctor R.H."/>
        </authorList>
    </citation>
    <scope>NUCLEOTIDE SEQUENCE [LARGE SCALE GENOMIC DNA]</scope>
    <source>
        <strain evidence="2 3">NRRL 25311</strain>
    </source>
</reference>
<dbReference type="NCBIfam" id="NF041278">
    <property type="entry name" value="CmcJ_NvfI_EfuI"/>
    <property type="match status" value="1"/>
</dbReference>
<comment type="similarity">
    <text evidence="1">Belongs to the asaB hydroxylase/desaturase family.</text>
</comment>
<dbReference type="InterPro" id="IPR044053">
    <property type="entry name" value="AsaB-like"/>
</dbReference>
<dbReference type="GO" id="GO:0016491">
    <property type="term" value="F:oxidoreductase activity"/>
    <property type="evidence" value="ECO:0007669"/>
    <property type="project" value="InterPro"/>
</dbReference>
<evidence type="ECO:0000313" key="2">
    <source>
        <dbReference type="EMBL" id="KAF5658208.1"/>
    </source>
</evidence>
<evidence type="ECO:0000313" key="3">
    <source>
        <dbReference type="Proteomes" id="UP000562682"/>
    </source>
</evidence>
<dbReference type="PANTHER" id="PTHR34598">
    <property type="entry name" value="BLL6449 PROTEIN"/>
    <property type="match status" value="1"/>
</dbReference>
<dbReference type="Proteomes" id="UP000562682">
    <property type="component" value="Unassembled WGS sequence"/>
</dbReference>
<evidence type="ECO:0000256" key="1">
    <source>
        <dbReference type="ARBA" id="ARBA00023604"/>
    </source>
</evidence>
<dbReference type="AlphaFoldDB" id="A0A8H5SW58"/>